<dbReference type="SUPFAM" id="SSF56399">
    <property type="entry name" value="ADP-ribosylation"/>
    <property type="match status" value="1"/>
</dbReference>
<reference evidence="1" key="1">
    <citation type="journal article" date="2021" name="Nat. Commun.">
        <title>Genetic determinants of endophytism in the Arabidopsis root mycobiome.</title>
        <authorList>
            <person name="Mesny F."/>
            <person name="Miyauchi S."/>
            <person name="Thiergart T."/>
            <person name="Pickel B."/>
            <person name="Atanasova L."/>
            <person name="Karlsson M."/>
            <person name="Huettel B."/>
            <person name="Barry K.W."/>
            <person name="Haridas S."/>
            <person name="Chen C."/>
            <person name="Bauer D."/>
            <person name="Andreopoulos W."/>
            <person name="Pangilinan J."/>
            <person name="LaButti K."/>
            <person name="Riley R."/>
            <person name="Lipzen A."/>
            <person name="Clum A."/>
            <person name="Drula E."/>
            <person name="Henrissat B."/>
            <person name="Kohler A."/>
            <person name="Grigoriev I.V."/>
            <person name="Martin F.M."/>
            <person name="Hacquard S."/>
        </authorList>
    </citation>
    <scope>NUCLEOTIDE SEQUENCE</scope>
    <source>
        <strain evidence="1">MPI-SDFR-AT-0073</strain>
    </source>
</reference>
<dbReference type="Gene3D" id="3.20.170.20">
    <property type="entry name" value="Protein of unknown function DUF952"/>
    <property type="match status" value="1"/>
</dbReference>
<dbReference type="Proteomes" id="UP000758603">
    <property type="component" value="Unassembled WGS sequence"/>
</dbReference>
<dbReference type="RefSeq" id="XP_045959729.1">
    <property type="nucleotide sequence ID" value="XM_046107107.1"/>
</dbReference>
<dbReference type="InterPro" id="IPR009297">
    <property type="entry name" value="DUF952"/>
</dbReference>
<comment type="caution">
    <text evidence="1">The sequence shown here is derived from an EMBL/GenBank/DDBJ whole genome shotgun (WGS) entry which is preliminary data.</text>
</comment>
<dbReference type="GeneID" id="70135998"/>
<dbReference type="PANTHER" id="PTHR34129">
    <property type="entry name" value="BLR1139 PROTEIN"/>
    <property type="match status" value="1"/>
</dbReference>
<proteinExistence type="predicted"/>
<dbReference type="OrthoDB" id="3335358at2759"/>
<evidence type="ECO:0000313" key="1">
    <source>
        <dbReference type="EMBL" id="KAH6655464.1"/>
    </source>
</evidence>
<dbReference type="EMBL" id="JAGPXC010000003">
    <property type="protein sequence ID" value="KAH6655464.1"/>
    <property type="molecule type" value="Genomic_DNA"/>
</dbReference>
<organism evidence="1 2">
    <name type="scientific">Truncatella angustata</name>
    <dbReference type="NCBI Taxonomy" id="152316"/>
    <lineage>
        <taxon>Eukaryota</taxon>
        <taxon>Fungi</taxon>
        <taxon>Dikarya</taxon>
        <taxon>Ascomycota</taxon>
        <taxon>Pezizomycotina</taxon>
        <taxon>Sordariomycetes</taxon>
        <taxon>Xylariomycetidae</taxon>
        <taxon>Amphisphaeriales</taxon>
        <taxon>Sporocadaceae</taxon>
        <taxon>Truncatella</taxon>
    </lineage>
</organism>
<dbReference type="AlphaFoldDB" id="A0A9P8ZZX6"/>
<keyword evidence="2" id="KW-1185">Reference proteome</keyword>
<accession>A0A9P8ZZX6</accession>
<evidence type="ECO:0000313" key="2">
    <source>
        <dbReference type="Proteomes" id="UP000758603"/>
    </source>
</evidence>
<dbReference type="Pfam" id="PF06108">
    <property type="entry name" value="DUF952"/>
    <property type="match status" value="1"/>
</dbReference>
<sequence length="119" mass="13298">MAPSPLPEHVYKIIPSAPPSPIPDRYPLSDLDKNDGFVHLSTADQIPTTLSLFFKETANVWVLKLRFTFADKVTYENGDGCPHLHGNFGAADVEDAREFSRNDGETWQDALKRQGGWLV</sequence>
<protein>
    <recommendedName>
        <fullName evidence="3">DUF952 domain-containing protein</fullName>
    </recommendedName>
</protein>
<dbReference type="PANTHER" id="PTHR34129:SF1">
    <property type="entry name" value="DUF952 DOMAIN-CONTAINING PROTEIN"/>
    <property type="match status" value="1"/>
</dbReference>
<name>A0A9P8ZZX6_9PEZI</name>
<evidence type="ECO:0008006" key="3">
    <source>
        <dbReference type="Google" id="ProtNLM"/>
    </source>
</evidence>
<gene>
    <name evidence="1" type="ORF">BKA67DRAFT_657402</name>
</gene>